<dbReference type="Pfam" id="PF03360">
    <property type="entry name" value="Glyco_transf_43"/>
    <property type="match status" value="1"/>
</dbReference>
<feature type="site" description="Interaction with galactose moiety of substrate glycoprotein" evidence="12">
    <location>
        <position position="329"/>
    </location>
</feature>
<keyword evidence="6 13" id="KW-0735">Signal-anchor</keyword>
<keyword evidence="8 13" id="KW-0333">Golgi apparatus</keyword>
<name>A0A8J5SQF2_ZIZPA</name>
<evidence type="ECO:0000256" key="8">
    <source>
        <dbReference type="ARBA" id="ARBA00023034"/>
    </source>
</evidence>
<dbReference type="EMBL" id="JAAALK010000284">
    <property type="protein sequence ID" value="KAG8067013.1"/>
    <property type="molecule type" value="Genomic_DNA"/>
</dbReference>
<evidence type="ECO:0000313" key="14">
    <source>
        <dbReference type="EMBL" id="KAG8067013.1"/>
    </source>
</evidence>
<evidence type="ECO:0000256" key="7">
    <source>
        <dbReference type="ARBA" id="ARBA00022989"/>
    </source>
</evidence>
<reference evidence="14" key="2">
    <citation type="submission" date="2021-02" db="EMBL/GenBank/DDBJ databases">
        <authorList>
            <person name="Kimball J.A."/>
            <person name="Haas M.W."/>
            <person name="Macchietto M."/>
            <person name="Kono T."/>
            <person name="Duquette J."/>
            <person name="Shao M."/>
        </authorList>
    </citation>
    <scope>NUCLEOTIDE SEQUENCE</scope>
    <source>
        <tissue evidence="14">Fresh leaf tissue</tissue>
    </source>
</reference>
<dbReference type="AlphaFoldDB" id="A0A8J5SQF2"/>
<comment type="caution">
    <text evidence="14">The sequence shown here is derived from an EMBL/GenBank/DDBJ whole genome shotgun (WGS) entry which is preliminary data.</text>
</comment>
<comment type="subcellular location">
    <subcellularLocation>
        <location evidence="1 13">Golgi apparatus membrane</location>
        <topology evidence="1 13">Single-pass type II membrane protein</topology>
    </subcellularLocation>
</comment>
<keyword evidence="7" id="KW-1133">Transmembrane helix</keyword>
<accession>A0A8J5SQF2</accession>
<evidence type="ECO:0000256" key="12">
    <source>
        <dbReference type="PIRSR" id="PIRSR605027-4"/>
    </source>
</evidence>
<dbReference type="FunFam" id="3.90.550.10:FF:000084">
    <property type="entry name" value="Glycosyltransferases"/>
    <property type="match status" value="1"/>
</dbReference>
<dbReference type="GO" id="GO:0000139">
    <property type="term" value="C:Golgi membrane"/>
    <property type="evidence" value="ECO:0007669"/>
    <property type="project" value="UniProtKB-SubCell"/>
</dbReference>
<comment type="similarity">
    <text evidence="2 13">Belongs to the glycosyltransferase 43 family.</text>
</comment>
<evidence type="ECO:0000256" key="5">
    <source>
        <dbReference type="ARBA" id="ARBA00022692"/>
    </source>
</evidence>
<proteinExistence type="inferred from homology"/>
<dbReference type="GO" id="GO:0010417">
    <property type="term" value="P:glucuronoxylan biosynthetic process"/>
    <property type="evidence" value="ECO:0007669"/>
    <property type="project" value="TreeGrafter"/>
</dbReference>
<dbReference type="GO" id="GO:0042285">
    <property type="term" value="F:xylosyltransferase activity"/>
    <property type="evidence" value="ECO:0007669"/>
    <property type="project" value="TreeGrafter"/>
</dbReference>
<evidence type="ECO:0000256" key="6">
    <source>
        <dbReference type="ARBA" id="ARBA00022968"/>
    </source>
</evidence>
<dbReference type="OrthoDB" id="675023at2759"/>
<evidence type="ECO:0000256" key="2">
    <source>
        <dbReference type="ARBA" id="ARBA00007706"/>
    </source>
</evidence>
<reference evidence="14" key="1">
    <citation type="journal article" date="2021" name="bioRxiv">
        <title>Whole Genome Assembly and Annotation of Northern Wild Rice, Zizania palustris L., Supports a Whole Genome Duplication in the Zizania Genus.</title>
        <authorList>
            <person name="Haas M."/>
            <person name="Kono T."/>
            <person name="Macchietto M."/>
            <person name="Millas R."/>
            <person name="McGilp L."/>
            <person name="Shao M."/>
            <person name="Duquette J."/>
            <person name="Hirsch C.N."/>
            <person name="Kimball J."/>
        </authorList>
    </citation>
    <scope>NUCLEOTIDE SEQUENCE</scope>
    <source>
        <tissue evidence="14">Fresh leaf tissue</tissue>
    </source>
</reference>
<keyword evidence="5" id="KW-0812">Transmembrane</keyword>
<evidence type="ECO:0000256" key="1">
    <source>
        <dbReference type="ARBA" id="ARBA00004323"/>
    </source>
</evidence>
<dbReference type="PANTHER" id="PTHR10896">
    <property type="entry name" value="GALACTOSYLGALACTOSYLXYLOSYLPROTEIN 3-BETA-GLUCURONOSYLTRANSFERASE BETA-1,3-GLUCURONYLTRANSFERASE"/>
    <property type="match status" value="1"/>
</dbReference>
<keyword evidence="3" id="KW-0328">Glycosyltransferase</keyword>
<evidence type="ECO:0000256" key="11">
    <source>
        <dbReference type="ARBA" id="ARBA00023316"/>
    </source>
</evidence>
<evidence type="ECO:0000256" key="10">
    <source>
        <dbReference type="ARBA" id="ARBA00023180"/>
    </source>
</evidence>
<keyword evidence="11 13" id="KW-0961">Cell wall biogenesis/degradation</keyword>
<sequence>MLDCKLFVPGDRRRRSWLLGHNHMGSSKLTSGSPEKGRKRLERAVWVPVDRESLLDSTTVLNKEVKNLFEIPVDCSKKKLEIPVGAHSSMGTVAVAPERPKQRRSSHLWKKALLHFSLCFVMGFFTGFAPSSSSSWRAGSSQPHHPGHQLAASHVAVNQQLSLVPGEVDAVGNGAVVDVDDDEESGPRRMLIVVTTTRSGAGERRRRRAELLRLAHTLRLVRPPVVWVVVEPASDAPATAEVLRGTGVMYRHLAFKPEENFTTTDAEAHAQRNAALAHVEKHRLSGVVHFADAAGVYDTHFFDEIRQIEAFGTWPVATMAVGEKRVVVEGPLCSDSNVVGWFSRDFNDGTTRAVTYNTEADLNPAGAAGTRAHTIDISGFAFNSSILWDPERWGRPTSLPDTSQDSIKFVQEVVLEDRTKLKGIPSDCSQIMVWQYTMPIPTPLQSSTPKTHNRRLQTA</sequence>
<protein>
    <recommendedName>
        <fullName evidence="13">Glycosyltransferases</fullName>
        <ecNumber evidence="13">2.4.-.-</ecNumber>
    </recommendedName>
</protein>
<dbReference type="GO" id="GO:0009834">
    <property type="term" value="P:plant-type secondary cell wall biogenesis"/>
    <property type="evidence" value="ECO:0007669"/>
    <property type="project" value="TreeGrafter"/>
</dbReference>
<keyword evidence="10" id="KW-0325">Glycoprotein</keyword>
<keyword evidence="15" id="KW-1185">Reference proteome</keyword>
<evidence type="ECO:0000256" key="13">
    <source>
        <dbReference type="RuleBase" id="RU363127"/>
    </source>
</evidence>
<dbReference type="GO" id="GO:0071555">
    <property type="term" value="P:cell wall organization"/>
    <property type="evidence" value="ECO:0007669"/>
    <property type="project" value="UniProtKB-KW"/>
</dbReference>
<organism evidence="14 15">
    <name type="scientific">Zizania palustris</name>
    <name type="common">Northern wild rice</name>
    <dbReference type="NCBI Taxonomy" id="103762"/>
    <lineage>
        <taxon>Eukaryota</taxon>
        <taxon>Viridiplantae</taxon>
        <taxon>Streptophyta</taxon>
        <taxon>Embryophyta</taxon>
        <taxon>Tracheophyta</taxon>
        <taxon>Spermatophyta</taxon>
        <taxon>Magnoliopsida</taxon>
        <taxon>Liliopsida</taxon>
        <taxon>Poales</taxon>
        <taxon>Poaceae</taxon>
        <taxon>BOP clade</taxon>
        <taxon>Oryzoideae</taxon>
        <taxon>Oryzeae</taxon>
        <taxon>Zizaniinae</taxon>
        <taxon>Zizania</taxon>
    </lineage>
</organism>
<keyword evidence="4 13" id="KW-0808">Transferase</keyword>
<dbReference type="PANTHER" id="PTHR10896:SF59">
    <property type="entry name" value="BETA-1,4-XYLOSYLTRANSFERASE IRX9"/>
    <property type="match status" value="1"/>
</dbReference>
<dbReference type="Proteomes" id="UP000729402">
    <property type="component" value="Unassembled WGS sequence"/>
</dbReference>
<evidence type="ECO:0000256" key="4">
    <source>
        <dbReference type="ARBA" id="ARBA00022679"/>
    </source>
</evidence>
<evidence type="ECO:0000256" key="9">
    <source>
        <dbReference type="ARBA" id="ARBA00023136"/>
    </source>
</evidence>
<dbReference type="InterPro" id="IPR005027">
    <property type="entry name" value="Glyco_trans_43"/>
</dbReference>
<dbReference type="GO" id="GO:0015018">
    <property type="term" value="F:galactosylgalactosylxylosylprotein 3-beta-glucuronosyltransferase activity"/>
    <property type="evidence" value="ECO:0007669"/>
    <property type="project" value="InterPro"/>
</dbReference>
<dbReference type="EC" id="2.4.-.-" evidence="13"/>
<keyword evidence="9" id="KW-0472">Membrane</keyword>
<comment type="function">
    <text evidence="13">Involved in the synthesis of glucuronoxylan hemicellulose in secondary cell walls.</text>
</comment>
<evidence type="ECO:0000256" key="3">
    <source>
        <dbReference type="ARBA" id="ARBA00022676"/>
    </source>
</evidence>
<evidence type="ECO:0000313" key="15">
    <source>
        <dbReference type="Proteomes" id="UP000729402"/>
    </source>
</evidence>
<gene>
    <name evidence="14" type="ORF">GUJ93_ZPchr0005g15906</name>
</gene>